<evidence type="ECO:0000313" key="2">
    <source>
        <dbReference type="Proteomes" id="UP000001635"/>
    </source>
</evidence>
<dbReference type="HOGENOM" id="CLU_2616098_0_0_10"/>
<reference evidence="2" key="1">
    <citation type="submission" date="2011-07" db="EMBL/GenBank/DDBJ databases">
        <title>The complete genome of Cyclobacterium marinum DSM 745.</title>
        <authorList>
            <person name="Lucas S."/>
            <person name="Han J."/>
            <person name="Lapidus A."/>
            <person name="Bruce D."/>
            <person name="Goodwin L."/>
            <person name="Pitluck S."/>
            <person name="Peters L."/>
            <person name="Kyrpides N."/>
            <person name="Mavromatis K."/>
            <person name="Ivanova N."/>
            <person name="Ovchinnikova G."/>
            <person name="Chertkov O."/>
            <person name="Detter J.C."/>
            <person name="Tapia R."/>
            <person name="Han C."/>
            <person name="Land M."/>
            <person name="Hauser L."/>
            <person name="Markowitz V."/>
            <person name="Cheng J.-F."/>
            <person name="Hugenholtz P."/>
            <person name="Woyke T."/>
            <person name="Wu D."/>
            <person name="Tindall B."/>
            <person name="Schuetze A."/>
            <person name="Brambilla E."/>
            <person name="Klenk H.-P."/>
            <person name="Eisen J.A."/>
        </authorList>
    </citation>
    <scope>NUCLEOTIDE SEQUENCE [LARGE SCALE GENOMIC DNA]</scope>
    <source>
        <strain evidence="2">ATCC 25205 / DSM 745 / LMG 13164 / NCIMB 1802</strain>
    </source>
</reference>
<dbReference type="RefSeq" id="WP_014018162.1">
    <property type="nucleotide sequence ID" value="NC_015914.1"/>
</dbReference>
<sequence>MKEYEVWTEGYLATGMEGIPAKAQLHGKFKGNSFKEAIQAFKDTLTDPYSIECVDVENMNFWGCRFFDNEADARKSFG</sequence>
<dbReference type="Proteomes" id="UP000001635">
    <property type="component" value="Chromosome"/>
</dbReference>
<gene>
    <name evidence="1" type="ordered locus">Cycma_0078</name>
</gene>
<dbReference type="STRING" id="880070.Cycma_0078"/>
<keyword evidence="2" id="KW-1185">Reference proteome</keyword>
<dbReference type="AlphaFoldDB" id="G0IZ84"/>
<proteinExistence type="predicted"/>
<protein>
    <submittedName>
        <fullName evidence="1">Uncharacterized protein</fullName>
    </submittedName>
</protein>
<dbReference type="EMBL" id="CP002955">
    <property type="protein sequence ID" value="AEL23863.1"/>
    <property type="molecule type" value="Genomic_DNA"/>
</dbReference>
<dbReference type="eggNOG" id="ENOG502ZIX6">
    <property type="taxonomic scope" value="Bacteria"/>
</dbReference>
<organism evidence="1 2">
    <name type="scientific">Cyclobacterium marinum (strain ATCC 25205 / DSM 745 / LMG 13164 / NCIMB 1802)</name>
    <name type="common">Flectobacillus marinus</name>
    <dbReference type="NCBI Taxonomy" id="880070"/>
    <lineage>
        <taxon>Bacteria</taxon>
        <taxon>Pseudomonadati</taxon>
        <taxon>Bacteroidota</taxon>
        <taxon>Cytophagia</taxon>
        <taxon>Cytophagales</taxon>
        <taxon>Cyclobacteriaceae</taxon>
        <taxon>Cyclobacterium</taxon>
    </lineage>
</organism>
<evidence type="ECO:0000313" key="1">
    <source>
        <dbReference type="EMBL" id="AEL23863.1"/>
    </source>
</evidence>
<name>G0IZ84_CYCMS</name>
<accession>G0IZ84</accession>
<dbReference type="KEGG" id="cmr:Cycma_0078"/>